<reference evidence="2 3" key="1">
    <citation type="submission" date="2020-05" db="EMBL/GenBank/DDBJ databases">
        <title>Azospirillum oleiclasticum sp. nov, a nitrogen-fixing and heavy crude oil-emulsifying bacterium isolated from the crude oil of Yumen Oilfield.</title>
        <authorList>
            <person name="Wu D."/>
            <person name="Cai M."/>
            <person name="Zhang X."/>
        </authorList>
    </citation>
    <scope>NUCLEOTIDE SEQUENCE [LARGE SCALE GENOMIC DNA]</scope>
    <source>
        <strain evidence="2 3">ROY-1-1-2</strain>
    </source>
</reference>
<dbReference type="Proteomes" id="UP000584642">
    <property type="component" value="Unassembled WGS sequence"/>
</dbReference>
<organism evidence="2 3">
    <name type="scientific">Azospirillum oleiclasticum</name>
    <dbReference type="NCBI Taxonomy" id="2735135"/>
    <lineage>
        <taxon>Bacteria</taxon>
        <taxon>Pseudomonadati</taxon>
        <taxon>Pseudomonadota</taxon>
        <taxon>Alphaproteobacteria</taxon>
        <taxon>Rhodospirillales</taxon>
        <taxon>Azospirillaceae</taxon>
        <taxon>Azospirillum</taxon>
    </lineage>
</organism>
<name>A0ABX2TIM1_9PROT</name>
<keyword evidence="3" id="KW-1185">Reference proteome</keyword>
<keyword evidence="1" id="KW-0732">Signal</keyword>
<feature type="signal peptide" evidence="1">
    <location>
        <begin position="1"/>
        <end position="23"/>
    </location>
</feature>
<gene>
    <name evidence="2" type="ORF">HND93_28230</name>
</gene>
<dbReference type="PROSITE" id="PS51257">
    <property type="entry name" value="PROKAR_LIPOPROTEIN"/>
    <property type="match status" value="1"/>
</dbReference>
<feature type="chain" id="PRO_5046050688" description="Lipoprotein" evidence="1">
    <location>
        <begin position="24"/>
        <end position="124"/>
    </location>
</feature>
<evidence type="ECO:0008006" key="4">
    <source>
        <dbReference type="Google" id="ProtNLM"/>
    </source>
</evidence>
<accession>A0ABX2TIM1</accession>
<evidence type="ECO:0000313" key="3">
    <source>
        <dbReference type="Proteomes" id="UP000584642"/>
    </source>
</evidence>
<protein>
    <recommendedName>
        <fullName evidence="4">Lipoprotein</fullName>
    </recommendedName>
</protein>
<comment type="caution">
    <text evidence="2">The sequence shown here is derived from an EMBL/GenBank/DDBJ whole genome shotgun (WGS) entry which is preliminary data.</text>
</comment>
<evidence type="ECO:0000313" key="2">
    <source>
        <dbReference type="EMBL" id="NYZ23605.1"/>
    </source>
</evidence>
<proteinExistence type="predicted"/>
<dbReference type="RefSeq" id="WP_180285376.1">
    <property type="nucleotide sequence ID" value="NZ_JABFDB010000028.1"/>
</dbReference>
<dbReference type="EMBL" id="JABFDB010000028">
    <property type="protein sequence ID" value="NYZ23605.1"/>
    <property type="molecule type" value="Genomic_DNA"/>
</dbReference>
<sequence>MPSFPLRAAALSALLLTAGCAGLSPPPHRKPDPDLVSALDRLAKHRCNREAASVLTAVGMAAGDVRSLWVYTVPRYSGESLGGPEAHVGLNGQPGSVIIPMTDDCKARQVYTTGGARVPGMTGW</sequence>
<evidence type="ECO:0000256" key="1">
    <source>
        <dbReference type="SAM" id="SignalP"/>
    </source>
</evidence>